<protein>
    <submittedName>
        <fullName evidence="2">Uncharacterized protein</fullName>
    </submittedName>
</protein>
<dbReference type="EMBL" id="KV749021">
    <property type="protein sequence ID" value="OCL11624.1"/>
    <property type="molecule type" value="Genomic_DNA"/>
</dbReference>
<name>A0A8E2JVY4_9PEZI</name>
<dbReference type="AlphaFoldDB" id="A0A8E2JVY4"/>
<dbReference type="Proteomes" id="UP000250140">
    <property type="component" value="Unassembled WGS sequence"/>
</dbReference>
<gene>
    <name evidence="2" type="ORF">AOQ84DRAFT_352948</name>
</gene>
<keyword evidence="1" id="KW-0812">Transmembrane</keyword>
<feature type="transmembrane region" description="Helical" evidence="1">
    <location>
        <begin position="20"/>
        <end position="40"/>
    </location>
</feature>
<keyword evidence="3" id="KW-1185">Reference proteome</keyword>
<keyword evidence="1" id="KW-0472">Membrane</keyword>
<evidence type="ECO:0000313" key="2">
    <source>
        <dbReference type="EMBL" id="OCL11624.1"/>
    </source>
</evidence>
<evidence type="ECO:0000313" key="3">
    <source>
        <dbReference type="Proteomes" id="UP000250140"/>
    </source>
</evidence>
<evidence type="ECO:0000256" key="1">
    <source>
        <dbReference type="SAM" id="Phobius"/>
    </source>
</evidence>
<reference evidence="2 3" key="1">
    <citation type="journal article" date="2016" name="Nat. Commun.">
        <title>Ectomycorrhizal ecology is imprinted in the genome of the dominant symbiotic fungus Cenococcum geophilum.</title>
        <authorList>
            <consortium name="DOE Joint Genome Institute"/>
            <person name="Peter M."/>
            <person name="Kohler A."/>
            <person name="Ohm R.A."/>
            <person name="Kuo A."/>
            <person name="Krutzmann J."/>
            <person name="Morin E."/>
            <person name="Arend M."/>
            <person name="Barry K.W."/>
            <person name="Binder M."/>
            <person name="Choi C."/>
            <person name="Clum A."/>
            <person name="Copeland A."/>
            <person name="Grisel N."/>
            <person name="Haridas S."/>
            <person name="Kipfer T."/>
            <person name="LaButti K."/>
            <person name="Lindquist E."/>
            <person name="Lipzen A."/>
            <person name="Maire R."/>
            <person name="Meier B."/>
            <person name="Mihaltcheva S."/>
            <person name="Molinier V."/>
            <person name="Murat C."/>
            <person name="Poggeler S."/>
            <person name="Quandt C.A."/>
            <person name="Sperisen C."/>
            <person name="Tritt A."/>
            <person name="Tisserant E."/>
            <person name="Crous P.W."/>
            <person name="Henrissat B."/>
            <person name="Nehls U."/>
            <person name="Egli S."/>
            <person name="Spatafora J.W."/>
            <person name="Grigoriev I.V."/>
            <person name="Martin F.M."/>
        </authorList>
    </citation>
    <scope>NUCLEOTIDE SEQUENCE [LARGE SCALE GENOMIC DNA]</scope>
    <source>
        <strain evidence="2 3">CBS 207.34</strain>
    </source>
</reference>
<sequence length="60" mass="6442">MSQPSFQPTSQQTSGWTKESILALIALAMMVLIPTCGLILKAILSRRRMSSPPSGNSPNP</sequence>
<proteinExistence type="predicted"/>
<organism evidence="2 3">
    <name type="scientific">Glonium stellatum</name>
    <dbReference type="NCBI Taxonomy" id="574774"/>
    <lineage>
        <taxon>Eukaryota</taxon>
        <taxon>Fungi</taxon>
        <taxon>Dikarya</taxon>
        <taxon>Ascomycota</taxon>
        <taxon>Pezizomycotina</taxon>
        <taxon>Dothideomycetes</taxon>
        <taxon>Pleosporomycetidae</taxon>
        <taxon>Gloniales</taxon>
        <taxon>Gloniaceae</taxon>
        <taxon>Glonium</taxon>
    </lineage>
</organism>
<accession>A0A8E2JVY4</accession>
<keyword evidence="1" id="KW-1133">Transmembrane helix</keyword>